<reference evidence="9" key="1">
    <citation type="submission" date="2016-12" db="EMBL/GenBank/DDBJ databases">
        <title>An insight into the sialome and mialome of the sand fly, Nyssomyia neivai.</title>
        <authorList>
            <person name="Sebastian V."/>
            <person name="Goulart T.M."/>
            <person name="Oliveira W."/>
            <person name="Calvo E."/>
            <person name="Oliveira L.F."/>
            <person name="Pinto M.C."/>
            <person name="Rosselino A.M."/>
            <person name="Ribeiro J.M."/>
        </authorList>
    </citation>
    <scope>NUCLEOTIDE SEQUENCE</scope>
</reference>
<dbReference type="GO" id="GO:0043484">
    <property type="term" value="P:regulation of RNA splicing"/>
    <property type="evidence" value="ECO:0007669"/>
    <property type="project" value="TreeGrafter"/>
</dbReference>
<sequence length="332" mass="36880">MANRDDLDGDPDLHQPHDNLDANDDTPAKHSKICRDFIKGNCRRKFCRYPHVMAPDMVVFCHDYQNLSCNRINCKFLHYSLQEEEYYRHYGEFPADDEGSAHQHFGCQRRGRTFRPQPPIHEIQLKRPNEDIQPHGVCHYKRFREDDPPDVYGALRRIEDDAAMMRRRIEANEMKIAELRASNEFLLAQMRLTSQCSRPVTNTTSTQQSAQTAVLSAVSMAPVQVQATPIVSMAAGQTQIIASSGPPIIAANTSQGQQLALAAAQQTLSTSAPPLGPPHAPQILSTSQITLAPALPPPSMGLTINTSQALAMSNATQPIISYPVMTHSILPH</sequence>
<keyword evidence="3 5" id="KW-0863">Zinc-finger</keyword>
<evidence type="ECO:0000256" key="6">
    <source>
        <dbReference type="SAM" id="Coils"/>
    </source>
</evidence>
<keyword evidence="1 5" id="KW-0479">Metal-binding</keyword>
<organism evidence="9">
    <name type="scientific">Nyssomyia neivai</name>
    <dbReference type="NCBI Taxonomy" id="330878"/>
    <lineage>
        <taxon>Eukaryota</taxon>
        <taxon>Metazoa</taxon>
        <taxon>Ecdysozoa</taxon>
        <taxon>Arthropoda</taxon>
        <taxon>Hexapoda</taxon>
        <taxon>Insecta</taxon>
        <taxon>Pterygota</taxon>
        <taxon>Neoptera</taxon>
        <taxon>Endopterygota</taxon>
        <taxon>Diptera</taxon>
        <taxon>Nematocera</taxon>
        <taxon>Psychodoidea</taxon>
        <taxon>Psychodidae</taxon>
        <taxon>Nyssomyia</taxon>
    </lineage>
</organism>
<keyword evidence="4 5" id="KW-0862">Zinc</keyword>
<evidence type="ECO:0000256" key="7">
    <source>
        <dbReference type="SAM" id="MobiDB-lite"/>
    </source>
</evidence>
<keyword evidence="2" id="KW-0677">Repeat</keyword>
<dbReference type="GO" id="GO:0003723">
    <property type="term" value="F:RNA binding"/>
    <property type="evidence" value="ECO:0007669"/>
    <property type="project" value="TreeGrafter"/>
</dbReference>
<dbReference type="InterPro" id="IPR000571">
    <property type="entry name" value="Znf_CCCH"/>
</dbReference>
<feature type="coiled-coil region" evidence="6">
    <location>
        <begin position="155"/>
        <end position="189"/>
    </location>
</feature>
<evidence type="ECO:0000256" key="4">
    <source>
        <dbReference type="ARBA" id="ARBA00022833"/>
    </source>
</evidence>
<feature type="domain" description="C3H1-type" evidence="8">
    <location>
        <begin position="28"/>
        <end position="54"/>
    </location>
</feature>
<evidence type="ECO:0000256" key="3">
    <source>
        <dbReference type="ARBA" id="ARBA00022771"/>
    </source>
</evidence>
<dbReference type="EMBL" id="GFDF01009947">
    <property type="protein sequence ID" value="JAV04137.1"/>
    <property type="molecule type" value="Transcribed_RNA"/>
</dbReference>
<dbReference type="GO" id="GO:0008270">
    <property type="term" value="F:zinc ion binding"/>
    <property type="evidence" value="ECO:0007669"/>
    <property type="project" value="UniProtKB-KW"/>
</dbReference>
<evidence type="ECO:0000313" key="9">
    <source>
        <dbReference type="EMBL" id="JAV04137.1"/>
    </source>
</evidence>
<feature type="region of interest" description="Disordered" evidence="7">
    <location>
        <begin position="1"/>
        <end position="28"/>
    </location>
</feature>
<feature type="compositionally biased region" description="Basic and acidic residues" evidence="7">
    <location>
        <begin position="1"/>
        <end position="20"/>
    </location>
</feature>
<dbReference type="PANTHER" id="PTHR12675">
    <property type="entry name" value="MUSCLEBLIND-LIKE PROTEIN"/>
    <property type="match status" value="1"/>
</dbReference>
<dbReference type="PROSITE" id="PS50103">
    <property type="entry name" value="ZF_C3H1"/>
    <property type="match status" value="1"/>
</dbReference>
<proteinExistence type="predicted"/>
<evidence type="ECO:0000256" key="2">
    <source>
        <dbReference type="ARBA" id="ARBA00022737"/>
    </source>
</evidence>
<evidence type="ECO:0000259" key="8">
    <source>
        <dbReference type="PROSITE" id="PS50103"/>
    </source>
</evidence>
<evidence type="ECO:0000256" key="1">
    <source>
        <dbReference type="ARBA" id="ARBA00022723"/>
    </source>
</evidence>
<dbReference type="AlphaFoldDB" id="A0A1L8DCP0"/>
<name>A0A1L8DCP0_9DIPT</name>
<dbReference type="Gene3D" id="3.30.1370.210">
    <property type="match status" value="1"/>
</dbReference>
<accession>A0A1L8DCP0</accession>
<keyword evidence="6" id="KW-0175">Coiled coil</keyword>
<evidence type="ECO:0000256" key="5">
    <source>
        <dbReference type="PROSITE-ProRule" id="PRU00723"/>
    </source>
</evidence>
<dbReference type="PANTHER" id="PTHR12675:SF6">
    <property type="entry name" value="ZINC FINGER CCCH DOMAIN-CONTAINING PROTEIN 10"/>
    <property type="match status" value="1"/>
</dbReference>
<feature type="zinc finger region" description="C3H1-type" evidence="5">
    <location>
        <begin position="28"/>
        <end position="54"/>
    </location>
</feature>
<protein>
    <recommendedName>
        <fullName evidence="8">C3H1-type domain-containing protein</fullName>
    </recommendedName>
</protein>